<comment type="caution">
    <text evidence="4">The sequence shown here is derived from an EMBL/GenBank/DDBJ whole genome shotgun (WGS) entry which is preliminary data.</text>
</comment>
<dbReference type="InterPro" id="IPR049884">
    <property type="entry name" value="Scytalone_dh"/>
</dbReference>
<accession>A0AAW0RRA8</accession>
<dbReference type="Gene3D" id="3.10.450.50">
    <property type="match status" value="1"/>
</dbReference>
<keyword evidence="2" id="KW-0456">Lyase</keyword>
<dbReference type="AlphaFoldDB" id="A0AAW0RRA8"/>
<evidence type="ECO:0000259" key="3">
    <source>
        <dbReference type="Pfam" id="PF02982"/>
    </source>
</evidence>
<comment type="similarity">
    <text evidence="1">Belongs to the scytalone dehydratase family.</text>
</comment>
<dbReference type="Proteomes" id="UP001397290">
    <property type="component" value="Unassembled WGS sequence"/>
</dbReference>
<organism evidence="4 5">
    <name type="scientific">Beauveria asiatica</name>
    <dbReference type="NCBI Taxonomy" id="1069075"/>
    <lineage>
        <taxon>Eukaryota</taxon>
        <taxon>Fungi</taxon>
        <taxon>Dikarya</taxon>
        <taxon>Ascomycota</taxon>
        <taxon>Pezizomycotina</taxon>
        <taxon>Sordariomycetes</taxon>
        <taxon>Hypocreomycetidae</taxon>
        <taxon>Hypocreales</taxon>
        <taxon>Cordycipitaceae</taxon>
        <taxon>Beauveria</taxon>
    </lineage>
</organism>
<feature type="domain" description="Scytalone dehydratase-like" evidence="3">
    <location>
        <begin position="6"/>
        <end position="158"/>
    </location>
</feature>
<proteinExistence type="inferred from homology"/>
<dbReference type="InterPro" id="IPR032710">
    <property type="entry name" value="NTF2-like_dom_sf"/>
</dbReference>
<gene>
    <name evidence="4" type="ORF">G3M48_005347</name>
</gene>
<dbReference type="GO" id="GO:0016829">
    <property type="term" value="F:lyase activity"/>
    <property type="evidence" value="ECO:0007669"/>
    <property type="project" value="UniProtKB-KW"/>
</dbReference>
<evidence type="ECO:0000313" key="4">
    <source>
        <dbReference type="EMBL" id="KAK8144789.1"/>
    </source>
</evidence>
<evidence type="ECO:0000313" key="5">
    <source>
        <dbReference type="Proteomes" id="UP001397290"/>
    </source>
</evidence>
<keyword evidence="5" id="KW-1185">Reference proteome</keyword>
<name>A0AAW0RRA8_9HYPO</name>
<evidence type="ECO:0000256" key="2">
    <source>
        <dbReference type="ARBA" id="ARBA00023239"/>
    </source>
</evidence>
<dbReference type="Pfam" id="PF02982">
    <property type="entry name" value="Scytalone_dh"/>
    <property type="match status" value="1"/>
</dbReference>
<dbReference type="EMBL" id="JAAHCF010000353">
    <property type="protein sequence ID" value="KAK8144789.1"/>
    <property type="molecule type" value="Genomic_DNA"/>
</dbReference>
<dbReference type="SUPFAM" id="SSF54427">
    <property type="entry name" value="NTF2-like"/>
    <property type="match status" value="1"/>
</dbReference>
<reference evidence="4 5" key="1">
    <citation type="submission" date="2020-02" db="EMBL/GenBank/DDBJ databases">
        <title>Comparative genomics of the hypocrealean fungal genus Beauvera.</title>
        <authorList>
            <person name="Showalter D.N."/>
            <person name="Bushley K.E."/>
            <person name="Rehner S.A."/>
        </authorList>
    </citation>
    <scope>NUCLEOTIDE SEQUENCE [LARGE SCALE GENOMIC DNA]</scope>
    <source>
        <strain evidence="4 5">ARSEF4384</strain>
    </source>
</reference>
<evidence type="ECO:0000256" key="1">
    <source>
        <dbReference type="ARBA" id="ARBA00008584"/>
    </source>
</evidence>
<protein>
    <recommendedName>
        <fullName evidence="3">Scytalone dehydratase-like domain-containing protein</fullName>
    </recommendedName>
</protein>
<sequence length="159" mass="18078">MVQHKITPEDALSLSALAFDWADSFDTKDWGRLKSILAPELDIDYSNLGGPKDGSMNADEFVEYVKGENMLGSDLIASQHILGGYKFTWISETVVEGAHQVRAAHQRYTDSSRAEVKTKGHGQAVIYLKYKKVDDEWKLYGLKPIIYWSEHDLERLWAN</sequence>